<gene>
    <name evidence="1" type="ORF">AB433_04395</name>
</gene>
<dbReference type="AlphaFoldDB" id="A0A0G3XIZ4"/>
<organism evidence="1 2">
    <name type="scientific">Croceicoccus naphthovorans</name>
    <dbReference type="NCBI Taxonomy" id="1348774"/>
    <lineage>
        <taxon>Bacteria</taxon>
        <taxon>Pseudomonadati</taxon>
        <taxon>Pseudomonadota</taxon>
        <taxon>Alphaproteobacteria</taxon>
        <taxon>Sphingomonadales</taxon>
        <taxon>Erythrobacteraceae</taxon>
        <taxon>Croceicoccus</taxon>
    </lineage>
</organism>
<protein>
    <submittedName>
        <fullName evidence="1">Uncharacterized protein</fullName>
    </submittedName>
</protein>
<dbReference type="RefSeq" id="WP_047823286.1">
    <property type="nucleotide sequence ID" value="NZ_CP011770.1"/>
</dbReference>
<dbReference type="KEGG" id="cna:AB433_04395"/>
<dbReference type="STRING" id="1348774.AB433_04395"/>
<dbReference type="PATRIC" id="fig|1348774.3.peg.923"/>
<keyword evidence="2" id="KW-1185">Reference proteome</keyword>
<sequence>MPAYVLIIDVFGLILAVIGFSMAFRQDFVRRLVGRPPRPASSVNENSDPLTYILRIAGIMMMAFGIAIGGMVTMFTLA</sequence>
<dbReference type="OrthoDB" id="7510659at2"/>
<reference evidence="1 2" key="1">
    <citation type="submission" date="2015-06" db="EMBL/GenBank/DDBJ databases">
        <authorList>
            <person name="Zeng Y."/>
            <person name="Huang Y."/>
        </authorList>
    </citation>
    <scope>NUCLEOTIDE SEQUENCE [LARGE SCALE GENOMIC DNA]</scope>
    <source>
        <strain evidence="1 2">PQ-2</strain>
    </source>
</reference>
<proteinExistence type="predicted"/>
<evidence type="ECO:0000313" key="1">
    <source>
        <dbReference type="EMBL" id="AKM11530.1"/>
    </source>
</evidence>
<name>A0A0G3XIZ4_9SPHN</name>
<evidence type="ECO:0000313" key="2">
    <source>
        <dbReference type="Proteomes" id="UP000035287"/>
    </source>
</evidence>
<dbReference type="Proteomes" id="UP000035287">
    <property type="component" value="Chromosome"/>
</dbReference>
<dbReference type="EMBL" id="CP011770">
    <property type="protein sequence ID" value="AKM11530.1"/>
    <property type="molecule type" value="Genomic_DNA"/>
</dbReference>
<accession>A0A0G3XIZ4</accession>